<evidence type="ECO:0000259" key="10">
    <source>
        <dbReference type="Pfam" id="PF24598"/>
    </source>
</evidence>
<evidence type="ECO:0000256" key="4">
    <source>
        <dbReference type="ARBA" id="ARBA00023034"/>
    </source>
</evidence>
<evidence type="ECO:0000259" key="9">
    <source>
        <dbReference type="Pfam" id="PF24597"/>
    </source>
</evidence>
<dbReference type="GO" id="GO:0005768">
    <property type="term" value="C:endosome"/>
    <property type="evidence" value="ECO:0007669"/>
    <property type="project" value="TreeGrafter"/>
</dbReference>
<evidence type="ECO:0000256" key="7">
    <source>
        <dbReference type="SAM" id="MobiDB-lite"/>
    </source>
</evidence>
<dbReference type="GO" id="GO:0006895">
    <property type="term" value="P:Golgi to endosome transport"/>
    <property type="evidence" value="ECO:0007669"/>
    <property type="project" value="InterPro"/>
</dbReference>
<dbReference type="OrthoDB" id="297643at2759"/>
<reference evidence="12" key="1">
    <citation type="submission" date="2019-10" db="EMBL/GenBank/DDBJ databases">
        <authorList>
            <consortium name="DOE Joint Genome Institute"/>
            <person name="Kuo A."/>
            <person name="Miyauchi S."/>
            <person name="Kiss E."/>
            <person name="Drula E."/>
            <person name="Kohler A."/>
            <person name="Sanchez-Garcia M."/>
            <person name="Andreopoulos B."/>
            <person name="Barry K.W."/>
            <person name="Bonito G."/>
            <person name="Buee M."/>
            <person name="Carver A."/>
            <person name="Chen C."/>
            <person name="Cichocki N."/>
            <person name="Clum A."/>
            <person name="Culley D."/>
            <person name="Crous P.W."/>
            <person name="Fauchery L."/>
            <person name="Girlanda M."/>
            <person name="Hayes R."/>
            <person name="Keri Z."/>
            <person name="LaButti K."/>
            <person name="Lipzen A."/>
            <person name="Lombard V."/>
            <person name="Magnuson J."/>
            <person name="Maillard F."/>
            <person name="Morin E."/>
            <person name="Murat C."/>
            <person name="Nolan M."/>
            <person name="Ohm R."/>
            <person name="Pangilinan J."/>
            <person name="Pereira M."/>
            <person name="Perotto S."/>
            <person name="Peter M."/>
            <person name="Riley R."/>
            <person name="Sitrit Y."/>
            <person name="Stielow B."/>
            <person name="Szollosi G."/>
            <person name="Zifcakova L."/>
            <person name="Stursova M."/>
            <person name="Spatafora J.W."/>
            <person name="Tedersoo L."/>
            <person name="Vaario L.-M."/>
            <person name="Yamada A."/>
            <person name="Yan M."/>
            <person name="Wang P."/>
            <person name="Xu J."/>
            <person name="Bruns T."/>
            <person name="Baldrian P."/>
            <person name="Vilgalys R."/>
            <person name="Henrissat B."/>
            <person name="Grigoriev I.V."/>
            <person name="Hibbett D."/>
            <person name="Nagy L.G."/>
            <person name="Martin F.M."/>
        </authorList>
    </citation>
    <scope>NUCLEOTIDE SEQUENCE</scope>
    <source>
        <strain evidence="12">Prilba</strain>
    </source>
</reference>
<dbReference type="GO" id="GO:0000139">
    <property type="term" value="C:Golgi membrane"/>
    <property type="evidence" value="ECO:0007669"/>
    <property type="project" value="UniProtKB-SubCell"/>
</dbReference>
<comment type="similarity">
    <text evidence="6">Belongs to the DOP1 family.</text>
</comment>
<evidence type="ECO:0000256" key="5">
    <source>
        <dbReference type="ARBA" id="ARBA00023136"/>
    </source>
</evidence>
<evidence type="ECO:0000259" key="11">
    <source>
        <dbReference type="Pfam" id="PF24601"/>
    </source>
</evidence>
<keyword evidence="3" id="KW-0653">Protein transport</keyword>
<dbReference type="Pfam" id="PF24597">
    <property type="entry name" value="TPR_DOP1_M"/>
    <property type="match status" value="1"/>
</dbReference>
<organism evidence="12 13">
    <name type="scientific">Russula ochroleuca</name>
    <dbReference type="NCBI Taxonomy" id="152965"/>
    <lineage>
        <taxon>Eukaryota</taxon>
        <taxon>Fungi</taxon>
        <taxon>Dikarya</taxon>
        <taxon>Basidiomycota</taxon>
        <taxon>Agaricomycotina</taxon>
        <taxon>Agaricomycetes</taxon>
        <taxon>Russulales</taxon>
        <taxon>Russulaceae</taxon>
        <taxon>Russula</taxon>
    </lineage>
</organism>
<comment type="subcellular location">
    <subcellularLocation>
        <location evidence="1">Golgi apparatus membrane</location>
        <topology evidence="1">Peripheral membrane protein</topology>
    </subcellularLocation>
</comment>
<feature type="compositionally biased region" description="Basic and acidic residues" evidence="7">
    <location>
        <begin position="1376"/>
        <end position="1388"/>
    </location>
</feature>
<dbReference type="Pfam" id="PF24601">
    <property type="entry name" value="TPR_DOP1"/>
    <property type="match status" value="1"/>
</dbReference>
<keyword evidence="5" id="KW-0472">Membrane</keyword>
<dbReference type="InterPro" id="IPR016024">
    <property type="entry name" value="ARM-type_fold"/>
</dbReference>
<dbReference type="PANTHER" id="PTHR14042:SF24">
    <property type="entry name" value="PROTEIN DOPEY-1 HOMOLOG"/>
    <property type="match status" value="1"/>
</dbReference>
<feature type="region of interest" description="Disordered" evidence="7">
    <location>
        <begin position="1363"/>
        <end position="1398"/>
    </location>
</feature>
<dbReference type="InterPro" id="IPR007249">
    <property type="entry name" value="DOP1_N"/>
</dbReference>
<gene>
    <name evidence="12" type="ORF">DFH94DRAFT_437975</name>
</gene>
<dbReference type="InterPro" id="IPR056457">
    <property type="entry name" value="DOP1_C"/>
</dbReference>
<proteinExistence type="inferred from homology"/>
<accession>A0A9P5MX48</accession>
<dbReference type="GO" id="GO:0015031">
    <property type="term" value="P:protein transport"/>
    <property type="evidence" value="ECO:0007669"/>
    <property type="project" value="UniProtKB-KW"/>
</dbReference>
<evidence type="ECO:0000313" key="13">
    <source>
        <dbReference type="Proteomes" id="UP000759537"/>
    </source>
</evidence>
<dbReference type="GO" id="GO:0005802">
    <property type="term" value="C:trans-Golgi network"/>
    <property type="evidence" value="ECO:0007669"/>
    <property type="project" value="TreeGrafter"/>
</dbReference>
<dbReference type="PANTHER" id="PTHR14042">
    <property type="entry name" value="DOPEY-RELATED"/>
    <property type="match status" value="1"/>
</dbReference>
<dbReference type="InterPro" id="IPR040314">
    <property type="entry name" value="DOP1"/>
</dbReference>
<dbReference type="InterPro" id="IPR056459">
    <property type="entry name" value="TPR_DOP1"/>
</dbReference>
<comment type="caution">
    <text evidence="12">The sequence shown here is derived from an EMBL/GenBank/DDBJ whole genome shotgun (WGS) entry which is preliminary data.</text>
</comment>
<evidence type="ECO:0000256" key="1">
    <source>
        <dbReference type="ARBA" id="ARBA00004395"/>
    </source>
</evidence>
<name>A0A9P5MX48_9AGAM</name>
<keyword evidence="2" id="KW-0813">Transport</keyword>
<evidence type="ECO:0000256" key="2">
    <source>
        <dbReference type="ARBA" id="ARBA00022448"/>
    </source>
</evidence>
<dbReference type="Pfam" id="PF24598">
    <property type="entry name" value="DOP1_C"/>
    <property type="match status" value="1"/>
</dbReference>
<dbReference type="Proteomes" id="UP000759537">
    <property type="component" value="Unassembled WGS sequence"/>
</dbReference>
<evidence type="ECO:0000259" key="8">
    <source>
        <dbReference type="Pfam" id="PF04118"/>
    </source>
</evidence>
<feature type="domain" description="DOP1-like TPR" evidence="11">
    <location>
        <begin position="931"/>
        <end position="1080"/>
    </location>
</feature>
<feature type="domain" description="DOP1-like middle TPR" evidence="9">
    <location>
        <begin position="322"/>
        <end position="487"/>
    </location>
</feature>
<dbReference type="InterPro" id="IPR056458">
    <property type="entry name" value="TPR_DOP1_M"/>
</dbReference>
<evidence type="ECO:0000256" key="3">
    <source>
        <dbReference type="ARBA" id="ARBA00022927"/>
    </source>
</evidence>
<dbReference type="Pfam" id="PF04118">
    <property type="entry name" value="Dopey_N"/>
    <property type="match status" value="1"/>
</dbReference>
<keyword evidence="13" id="KW-1185">Reference proteome</keyword>
<reference evidence="12" key="2">
    <citation type="journal article" date="2020" name="Nat. Commun.">
        <title>Large-scale genome sequencing of mycorrhizal fungi provides insights into the early evolution of symbiotic traits.</title>
        <authorList>
            <person name="Miyauchi S."/>
            <person name="Kiss E."/>
            <person name="Kuo A."/>
            <person name="Drula E."/>
            <person name="Kohler A."/>
            <person name="Sanchez-Garcia M."/>
            <person name="Morin E."/>
            <person name="Andreopoulos B."/>
            <person name="Barry K.W."/>
            <person name="Bonito G."/>
            <person name="Buee M."/>
            <person name="Carver A."/>
            <person name="Chen C."/>
            <person name="Cichocki N."/>
            <person name="Clum A."/>
            <person name="Culley D."/>
            <person name="Crous P.W."/>
            <person name="Fauchery L."/>
            <person name="Girlanda M."/>
            <person name="Hayes R.D."/>
            <person name="Keri Z."/>
            <person name="LaButti K."/>
            <person name="Lipzen A."/>
            <person name="Lombard V."/>
            <person name="Magnuson J."/>
            <person name="Maillard F."/>
            <person name="Murat C."/>
            <person name="Nolan M."/>
            <person name="Ohm R.A."/>
            <person name="Pangilinan J."/>
            <person name="Pereira M.F."/>
            <person name="Perotto S."/>
            <person name="Peter M."/>
            <person name="Pfister S."/>
            <person name="Riley R."/>
            <person name="Sitrit Y."/>
            <person name="Stielow J.B."/>
            <person name="Szollosi G."/>
            <person name="Zifcakova L."/>
            <person name="Stursova M."/>
            <person name="Spatafora J.W."/>
            <person name="Tedersoo L."/>
            <person name="Vaario L.M."/>
            <person name="Yamada A."/>
            <person name="Yan M."/>
            <person name="Wang P."/>
            <person name="Xu J."/>
            <person name="Bruns T."/>
            <person name="Baldrian P."/>
            <person name="Vilgalys R."/>
            <person name="Dunand C."/>
            <person name="Henrissat B."/>
            <person name="Grigoriev I.V."/>
            <person name="Hibbett D."/>
            <person name="Nagy L.G."/>
            <person name="Martin F.M."/>
        </authorList>
    </citation>
    <scope>NUCLEOTIDE SEQUENCE</scope>
    <source>
        <strain evidence="12">Prilba</strain>
    </source>
</reference>
<keyword evidence="4" id="KW-0333">Golgi apparatus</keyword>
<dbReference type="GO" id="GO:0005829">
    <property type="term" value="C:cytosol"/>
    <property type="evidence" value="ECO:0007669"/>
    <property type="project" value="GOC"/>
</dbReference>
<feature type="domain" description="DOP1-like C-terminal" evidence="10">
    <location>
        <begin position="1269"/>
        <end position="1754"/>
    </location>
</feature>
<protein>
    <submittedName>
        <fullName evidence="12">Dopey, N-terminal-domain-containing protein</fullName>
    </submittedName>
</protein>
<dbReference type="SUPFAM" id="SSF48371">
    <property type="entry name" value="ARM repeat"/>
    <property type="match status" value="1"/>
</dbReference>
<feature type="domain" description="DOP1 N-terminal" evidence="8">
    <location>
        <begin position="24"/>
        <end position="313"/>
    </location>
</feature>
<evidence type="ECO:0000256" key="6">
    <source>
        <dbReference type="ARBA" id="ARBA00046326"/>
    </source>
</evidence>
<sequence>MKAATSMVGSVQARVLAQQAYASDPKYKKYTQQVDRCLNSFDSVHEWADFIAFLKQLLKTLQAYMQFKEIPRKVVVAKRLSQCLNPALPTGVHQRALDVYAHILGVIGLDGLRRDLFLWTSGLFPFFEYSATSVKLTLLNIYETHFLPMQGSLRPVMKSFILALLPGLEEETGEYFDQVLNLLDRLSTTVSLSFFLENVWIILLTMPPVRGTALNLVSRRLPRLVAENDFATMLGHDVGLMIRAFAAAVEDDNVLVRRYALDLILQALRLDGVAIQKASREDRIIIMRAAASVVMRRDLSLNRRLYTWLLGTDENAEQQIAYLHSHSLELLKTTLRTEMFSPSTEYPESRPFKIFISLLDKWEIGGALTEAIVLDAFKALESLVESDTASNEDAVMTASTLYEAVEPHIVWKQLLTAILNEFIGDGFRNEAIHLAHFIVKTLHVRDEEIQVVHLPIVFSALCEALQVQITGNTMRGSLPVVSDILRLLQALRDEIPLSSLLRLSVDDPRSNVRGPLELALNFYGLDIQLPYNNTRKALQLPFVTVFEDIVSFSAICATATTTSIDHRKIFRDLLVQSLSLLNELVTATVLEREMTLIVDWNPSDWVSCLVAALETEDTTFLVVDQVTTSLVSLQNFPGLQPASSIDHPLVVSKLLRTLFNYLRPNYSMYHARAANLVWLVEKTATHRQVESIIAETLTSPDVIGREALYHAFGTLWRLTEDSNLPGFSLKVPLMIILDALKNDDPGLRRVGETWMRCSLRSYLRVLDPILYDLLDPSMKRIPSVTKINGKELQSFSYERSFNQTYVNHLLETLLSVVKFGGQGFGKTARMSSVRRSYSSELVERILSAGLTDPDVTYQDVLLEVLTRFLQSECKIKRVEAMAPANVLIQSTTIDLLQAIIARGEIDLPSLQNVQAAVIGKLYFSVHTRRLELQNKLLHLLHSVISAMTTSQDSSVPRPSKGVTGVATDASVESPALDAPEDLPEISVHPLLLQTLMDGINSPSNSAVLQHWLDFVLMAIPQFHHALQSLVSPLGDCICKNLRIRLDDLRRAIKEGHDHHDFQSNTTDAEFIMLLNALERLVLLSLSTTDTGHADEDDIPAEKPPGAEPGGLLGMVSSVFSSESAPANLEDQLTVRSLGYRSLHEAVRILYAIWADTAQTKLRTSTPKHEMLSLICVKARTRCRKVLEHFFRLQSAEVLESIVECWNTEKQAPSSPTIPAFELVDALAASAHNVVHMICESISCRVNGLPDRNRKEVINPNLSDGVLFRFLENYLSQLEGPLAVQVWHRFLQLAKDIISNIKDSRPQVFPVLRCVSTLADKITQTTALEDRRIRKDLQETYGKLLEATVVSVNRTTDTNYWTRRNKDSLVPNGRDSPMPRDIRLDEKPISRPTTPPVGVDRANQTVHVVQYIGDTALPRLRKFLVDNDRVLTACTNIMYYIVSPALKTKSRPLDFDPTISLVLREMTRISATIKAWRGVISDIINDTRFFTCSAEAGMDFRSIIQAWVDTDKSVLADLLGKVTSAPSTNIFTNRETENQLRSMNMRRMSYILLCGEKNQFLTSLPTIQEKLVDVLKNTSAPVVQAEVYLCVRVLMCRLSQHNLDSFWPVILSEMYRLLEQTLIEVPPDGSEALSLILSICKFIDLLLVLQTEEFQMHQWIFITDTIDAVYRPDEITPEAMLDQLSEIAGGLPAPQVSESAQRSSSAAFSALSIPGSNPRMLRRPMLTHLRQIDSIRDLVPFFSSVSVATYESIYSSGGNIDWDEVERGLLSDMFESR</sequence>
<evidence type="ECO:0000313" key="12">
    <source>
        <dbReference type="EMBL" id="KAF8481005.1"/>
    </source>
</evidence>
<dbReference type="EMBL" id="WHVB01000007">
    <property type="protein sequence ID" value="KAF8481005.1"/>
    <property type="molecule type" value="Genomic_DNA"/>
</dbReference>